<feature type="transmembrane region" description="Helical" evidence="3">
    <location>
        <begin position="49"/>
        <end position="70"/>
    </location>
</feature>
<dbReference type="Proteomes" id="UP000320216">
    <property type="component" value="Chromosome"/>
</dbReference>
<name>A0A5B8M5A1_9MICO</name>
<keyword evidence="2 3" id="KW-0472">Membrane</keyword>
<feature type="transmembrane region" description="Helical" evidence="3">
    <location>
        <begin position="77"/>
        <end position="95"/>
    </location>
</feature>
<dbReference type="GO" id="GO:0015225">
    <property type="term" value="F:biotin transmembrane transporter activity"/>
    <property type="evidence" value="ECO:0007669"/>
    <property type="project" value="UniProtKB-UniRule"/>
</dbReference>
<reference evidence="4 5" key="1">
    <citation type="submission" date="2019-07" db="EMBL/GenBank/DDBJ databases">
        <title>Full genome sequence of Humibacter sp. WJ7-1.</title>
        <authorList>
            <person name="Im W.-T."/>
        </authorList>
    </citation>
    <scope>NUCLEOTIDE SEQUENCE [LARGE SCALE GENOMIC DNA]</scope>
    <source>
        <strain evidence="4 5">WJ7-1</strain>
    </source>
</reference>
<protein>
    <recommendedName>
        <fullName evidence="2">Biotin transporter</fullName>
    </recommendedName>
</protein>
<gene>
    <name evidence="4" type="ORF">FPZ11_10440</name>
</gene>
<keyword evidence="2" id="KW-0813">Transport</keyword>
<keyword evidence="3" id="KW-0812">Transmembrane</keyword>
<comment type="similarity">
    <text evidence="1 2">Belongs to the BioY family.</text>
</comment>
<dbReference type="EMBL" id="CP042305">
    <property type="protein sequence ID" value="QDZ15134.1"/>
    <property type="molecule type" value="Genomic_DNA"/>
</dbReference>
<evidence type="ECO:0000256" key="3">
    <source>
        <dbReference type="SAM" id="Phobius"/>
    </source>
</evidence>
<dbReference type="Pfam" id="PF02632">
    <property type="entry name" value="BioY"/>
    <property type="match status" value="1"/>
</dbReference>
<evidence type="ECO:0000313" key="4">
    <source>
        <dbReference type="EMBL" id="QDZ15134.1"/>
    </source>
</evidence>
<dbReference type="KEGG" id="huw:FPZ11_10440"/>
<dbReference type="GO" id="GO:0005886">
    <property type="term" value="C:plasma membrane"/>
    <property type="evidence" value="ECO:0007669"/>
    <property type="project" value="UniProtKB-SubCell"/>
</dbReference>
<proteinExistence type="inferred from homology"/>
<dbReference type="InterPro" id="IPR003784">
    <property type="entry name" value="BioY"/>
</dbReference>
<feature type="transmembrane region" description="Helical" evidence="3">
    <location>
        <begin position="101"/>
        <end position="121"/>
    </location>
</feature>
<dbReference type="PANTHER" id="PTHR34295">
    <property type="entry name" value="BIOTIN TRANSPORTER BIOY"/>
    <property type="match status" value="1"/>
</dbReference>
<feature type="transmembrane region" description="Helical" evidence="3">
    <location>
        <begin position="174"/>
        <end position="199"/>
    </location>
</feature>
<sequence>MSQAVSVATTRLVPTLADRVVPRSAVANTLLILGGTAVVAVSAQISVPLWPVPVTGQTLAVLLVGASLGAWRGPASLALYLVAGLAGLPIFAEFTGGPASVFSPSFGFIIGFIPAAALIGWLSERAWDRRPVLAALGFLAASLVPFLFGLPYLGLMLARLGLPHDFTAVMAAGFTPFIIGGIVKWAIAAALLPASWALVRRIDKR</sequence>
<feature type="transmembrane region" description="Helical" evidence="3">
    <location>
        <begin position="25"/>
        <end position="43"/>
    </location>
</feature>
<dbReference type="OrthoDB" id="1496139at2"/>
<dbReference type="RefSeq" id="WP_146320694.1">
    <property type="nucleotide sequence ID" value="NZ_CP042305.1"/>
</dbReference>
<dbReference type="Gene3D" id="1.10.1760.20">
    <property type="match status" value="1"/>
</dbReference>
<evidence type="ECO:0000256" key="1">
    <source>
        <dbReference type="ARBA" id="ARBA00010692"/>
    </source>
</evidence>
<keyword evidence="5" id="KW-1185">Reference proteome</keyword>
<keyword evidence="3" id="KW-1133">Transmembrane helix</keyword>
<evidence type="ECO:0000313" key="5">
    <source>
        <dbReference type="Proteomes" id="UP000320216"/>
    </source>
</evidence>
<dbReference type="AlphaFoldDB" id="A0A5B8M5A1"/>
<evidence type="ECO:0000256" key="2">
    <source>
        <dbReference type="PIRNR" id="PIRNR016661"/>
    </source>
</evidence>
<dbReference type="PIRSF" id="PIRSF016661">
    <property type="entry name" value="BioY"/>
    <property type="match status" value="1"/>
</dbReference>
<organism evidence="4 5">
    <name type="scientific">Humibacter ginsenosidimutans</name>
    <dbReference type="NCBI Taxonomy" id="2599293"/>
    <lineage>
        <taxon>Bacteria</taxon>
        <taxon>Bacillati</taxon>
        <taxon>Actinomycetota</taxon>
        <taxon>Actinomycetes</taxon>
        <taxon>Micrococcales</taxon>
        <taxon>Microbacteriaceae</taxon>
        <taxon>Humibacter</taxon>
    </lineage>
</organism>
<dbReference type="PANTHER" id="PTHR34295:SF1">
    <property type="entry name" value="BIOTIN TRANSPORTER BIOY"/>
    <property type="match status" value="1"/>
</dbReference>
<feature type="transmembrane region" description="Helical" evidence="3">
    <location>
        <begin position="133"/>
        <end position="154"/>
    </location>
</feature>
<keyword evidence="2" id="KW-1003">Cell membrane</keyword>
<comment type="subcellular location">
    <subcellularLocation>
        <location evidence="2">Cell membrane</location>
        <topology evidence="2">Multi-pass membrane protein</topology>
    </subcellularLocation>
</comment>
<accession>A0A5B8M5A1</accession>